<dbReference type="InterPro" id="IPR011250">
    <property type="entry name" value="OMP/PagP_B-barrel"/>
</dbReference>
<gene>
    <name evidence="4" type="ORF">GCM10023333_36160</name>
</gene>
<name>A0ABP9FDT3_9GAMM</name>
<protein>
    <recommendedName>
        <fullName evidence="3">Outer membrane protein beta-barrel domain-containing protein</fullName>
    </recommendedName>
</protein>
<keyword evidence="5" id="KW-1185">Reference proteome</keyword>
<dbReference type="SUPFAM" id="SSF56925">
    <property type="entry name" value="OMPA-like"/>
    <property type="match status" value="1"/>
</dbReference>
<evidence type="ECO:0000313" key="5">
    <source>
        <dbReference type="Proteomes" id="UP001499988"/>
    </source>
</evidence>
<dbReference type="EMBL" id="BAABJZ010000101">
    <property type="protein sequence ID" value="GAA4899326.1"/>
    <property type="molecule type" value="Genomic_DNA"/>
</dbReference>
<feature type="chain" id="PRO_5045275429" description="Outer membrane protein beta-barrel domain-containing protein" evidence="2">
    <location>
        <begin position="21"/>
        <end position="177"/>
    </location>
</feature>
<sequence>MRTLTTAMIAMIACSGYAVANDTFLGVGIGWQQDKVQRTVSETSDAAHYQLRAGKVLEEQHRISASYSYKQDDFQWAGDKFDHTQHLALISYDYLQPLALQGKLAGYIGPTIGLASNKLDDRERTTFTWGAQAGLQYRLTSNWSVDLGYRYLDMDYNHRNNQLNHTHQATMMFDRRF</sequence>
<organism evidence="4 5">
    <name type="scientific">Ferrimonas pelagia</name>
    <dbReference type="NCBI Taxonomy" id="1177826"/>
    <lineage>
        <taxon>Bacteria</taxon>
        <taxon>Pseudomonadati</taxon>
        <taxon>Pseudomonadota</taxon>
        <taxon>Gammaproteobacteria</taxon>
        <taxon>Alteromonadales</taxon>
        <taxon>Ferrimonadaceae</taxon>
        <taxon>Ferrimonas</taxon>
    </lineage>
</organism>
<feature type="domain" description="Outer membrane protein beta-barrel" evidence="3">
    <location>
        <begin position="8"/>
        <end position="177"/>
    </location>
</feature>
<evidence type="ECO:0000313" key="4">
    <source>
        <dbReference type="EMBL" id="GAA4899326.1"/>
    </source>
</evidence>
<comment type="caution">
    <text evidence="4">The sequence shown here is derived from an EMBL/GenBank/DDBJ whole genome shotgun (WGS) entry which is preliminary data.</text>
</comment>
<keyword evidence="1 2" id="KW-0732">Signal</keyword>
<proteinExistence type="predicted"/>
<evidence type="ECO:0000256" key="2">
    <source>
        <dbReference type="SAM" id="SignalP"/>
    </source>
</evidence>
<dbReference type="Pfam" id="PF13505">
    <property type="entry name" value="OMP_b-brl"/>
    <property type="match status" value="1"/>
</dbReference>
<reference evidence="5" key="1">
    <citation type="journal article" date="2019" name="Int. J. Syst. Evol. Microbiol.">
        <title>The Global Catalogue of Microorganisms (GCM) 10K type strain sequencing project: providing services to taxonomists for standard genome sequencing and annotation.</title>
        <authorList>
            <consortium name="The Broad Institute Genomics Platform"/>
            <consortium name="The Broad Institute Genome Sequencing Center for Infectious Disease"/>
            <person name="Wu L."/>
            <person name="Ma J."/>
        </authorList>
    </citation>
    <scope>NUCLEOTIDE SEQUENCE [LARGE SCALE GENOMIC DNA]</scope>
    <source>
        <strain evidence="5">JCM 18401</strain>
    </source>
</reference>
<accession>A0ABP9FDT3</accession>
<dbReference type="InterPro" id="IPR027385">
    <property type="entry name" value="Beta-barrel_OMP"/>
</dbReference>
<dbReference type="Proteomes" id="UP001499988">
    <property type="component" value="Unassembled WGS sequence"/>
</dbReference>
<dbReference type="RefSeq" id="WP_345336879.1">
    <property type="nucleotide sequence ID" value="NZ_BAABJZ010000101.1"/>
</dbReference>
<feature type="signal peptide" evidence="2">
    <location>
        <begin position="1"/>
        <end position="20"/>
    </location>
</feature>
<dbReference type="Gene3D" id="2.40.160.20">
    <property type="match status" value="1"/>
</dbReference>
<evidence type="ECO:0000259" key="3">
    <source>
        <dbReference type="Pfam" id="PF13505"/>
    </source>
</evidence>
<evidence type="ECO:0000256" key="1">
    <source>
        <dbReference type="ARBA" id="ARBA00022729"/>
    </source>
</evidence>